<dbReference type="PANTHER" id="PTHR23417">
    <property type="entry name" value="3-DEOXY-D-MANNO-OCTULOSONIC-ACID TRANSFERASE/TRNA GUANINE-N 7 - -METHYLTRANSFERASE"/>
    <property type="match status" value="1"/>
</dbReference>
<dbReference type="EC" id="2.1.1.33" evidence="7"/>
<evidence type="ECO:0000256" key="2">
    <source>
        <dbReference type="ARBA" id="ARBA00003015"/>
    </source>
</evidence>
<dbReference type="Proteomes" id="UP001291999">
    <property type="component" value="Unassembled WGS sequence"/>
</dbReference>
<feature type="binding site" evidence="7">
    <location>
        <position position="127"/>
    </location>
    <ligand>
        <name>S-adenosyl-L-methionine</name>
        <dbReference type="ChEBI" id="CHEBI:59789"/>
    </ligand>
</feature>
<dbReference type="HAMAP" id="MF_01057">
    <property type="entry name" value="tRNA_methyltr_TrmB"/>
    <property type="match status" value="1"/>
</dbReference>
<feature type="binding site" evidence="7">
    <location>
        <begin position="218"/>
        <end position="221"/>
    </location>
    <ligand>
        <name>substrate</name>
    </ligand>
</feature>
<dbReference type="SUPFAM" id="SSF53335">
    <property type="entry name" value="S-adenosyl-L-methionine-dependent methyltransferases"/>
    <property type="match status" value="1"/>
</dbReference>
<comment type="caution">
    <text evidence="8">The sequence shown here is derived from an EMBL/GenBank/DDBJ whole genome shotgun (WGS) entry which is preliminary data.</text>
</comment>
<accession>A0ABU5KDH1</accession>
<protein>
    <recommendedName>
        <fullName evidence="7">tRNA (guanine-N(7)-)-methyltransferase</fullName>
        <ecNumber evidence="7">2.1.1.33</ecNumber>
    </recommendedName>
    <alternativeName>
        <fullName evidence="7">tRNA (guanine(46)-N(7))-methyltransferase</fullName>
    </alternativeName>
    <alternativeName>
        <fullName evidence="7">tRNA(m7G46)-methyltransferase</fullName>
    </alternativeName>
</protein>
<organism evidence="8 9">
    <name type="scientific">Nocardioides renjunii</name>
    <dbReference type="NCBI Taxonomy" id="3095075"/>
    <lineage>
        <taxon>Bacteria</taxon>
        <taxon>Bacillati</taxon>
        <taxon>Actinomycetota</taxon>
        <taxon>Actinomycetes</taxon>
        <taxon>Propionibacteriales</taxon>
        <taxon>Nocardioidaceae</taxon>
        <taxon>Nocardioides</taxon>
    </lineage>
</organism>
<evidence type="ECO:0000256" key="1">
    <source>
        <dbReference type="ARBA" id="ARBA00000142"/>
    </source>
</evidence>
<keyword evidence="6 7" id="KW-0819">tRNA processing</keyword>
<evidence type="ECO:0000256" key="6">
    <source>
        <dbReference type="ARBA" id="ARBA00022694"/>
    </source>
</evidence>
<evidence type="ECO:0000256" key="5">
    <source>
        <dbReference type="ARBA" id="ARBA00022691"/>
    </source>
</evidence>
<dbReference type="InterPro" id="IPR055361">
    <property type="entry name" value="tRNA_methyltr_TrmB_bact"/>
</dbReference>
<keyword evidence="3 7" id="KW-0489">Methyltransferase</keyword>
<comment type="similarity">
    <text evidence="7">Belongs to the class I-like SAM-binding methyltransferase superfamily. TrmB family.</text>
</comment>
<feature type="binding site" evidence="7">
    <location>
        <position position="100"/>
    </location>
    <ligand>
        <name>S-adenosyl-L-methionine</name>
        <dbReference type="ChEBI" id="CHEBI:59789"/>
    </ligand>
</feature>
<keyword evidence="5 7" id="KW-0949">S-adenosyl-L-methionine</keyword>
<comment type="function">
    <text evidence="2 7">Catalyzes the formation of N(7)-methylguanine at position 46 (m7G46) in tRNA.</text>
</comment>
<evidence type="ECO:0000256" key="4">
    <source>
        <dbReference type="ARBA" id="ARBA00022679"/>
    </source>
</evidence>
<evidence type="ECO:0000256" key="7">
    <source>
        <dbReference type="HAMAP-Rule" id="MF_01057"/>
    </source>
</evidence>
<dbReference type="Pfam" id="PF02390">
    <property type="entry name" value="Methyltransf_4"/>
    <property type="match status" value="1"/>
</dbReference>
<name>A0ABU5KDH1_9ACTN</name>
<evidence type="ECO:0000256" key="3">
    <source>
        <dbReference type="ARBA" id="ARBA00022603"/>
    </source>
</evidence>
<dbReference type="RefSeq" id="WP_322424892.1">
    <property type="nucleotide sequence ID" value="NZ_JAXQPW010000006.1"/>
</dbReference>
<comment type="catalytic activity">
    <reaction evidence="1 7">
        <text>guanosine(46) in tRNA + S-adenosyl-L-methionine = N(7)-methylguanosine(46) in tRNA + S-adenosyl-L-homocysteine</text>
        <dbReference type="Rhea" id="RHEA:42708"/>
        <dbReference type="Rhea" id="RHEA-COMP:10188"/>
        <dbReference type="Rhea" id="RHEA-COMP:10189"/>
        <dbReference type="ChEBI" id="CHEBI:57856"/>
        <dbReference type="ChEBI" id="CHEBI:59789"/>
        <dbReference type="ChEBI" id="CHEBI:74269"/>
        <dbReference type="ChEBI" id="CHEBI:74480"/>
        <dbReference type="EC" id="2.1.1.33"/>
    </reaction>
</comment>
<keyword evidence="4 7" id="KW-0808">Transferase</keyword>
<dbReference type="PANTHER" id="PTHR23417:SF14">
    <property type="entry name" value="PENTACOTRIPEPTIDE-REPEAT REGION OF PRORP DOMAIN-CONTAINING PROTEIN"/>
    <property type="match status" value="1"/>
</dbReference>
<feature type="binding site" evidence="7">
    <location>
        <position position="154"/>
    </location>
    <ligand>
        <name>substrate</name>
    </ligand>
</feature>
<comment type="pathway">
    <text evidence="7">tRNA modification; N(7)-methylguanine-tRNA biosynthesis.</text>
</comment>
<sequence>MTDVRPARPHLKLTEDGRRMREVLTYSRRGNRFTPRQAEAWAAHQADWVIPDEAVDRPDFSLVEYFGREAPLIVEIGPGVGEATAVLAAARPDHNVLALEVWRPGVADSLWRVAEAGADNVRFCSVDAVWTLEQLIPPAGLAELWTFFPDPWRKTKHRKRRLVNPANAALASSRLVPGGAWRLATDWGDYAEQMQDVLDAEPTLEGGRVERWAERPVTRFERKGVEVGREISDFLYRRTTDTSVEGQPGLAEQVLEA</sequence>
<reference evidence="8 9" key="1">
    <citation type="submission" date="2023-11" db="EMBL/GenBank/DDBJ databases">
        <title>Novel species in genus Nocardioides.</title>
        <authorList>
            <person name="Zhou H."/>
        </authorList>
    </citation>
    <scope>NUCLEOTIDE SEQUENCE [LARGE SCALE GENOMIC DNA]</scope>
    <source>
        <strain evidence="8 9">S-58</strain>
    </source>
</reference>
<feature type="binding site" evidence="7">
    <location>
        <position position="150"/>
    </location>
    <ligand>
        <name>S-adenosyl-L-methionine</name>
        <dbReference type="ChEBI" id="CHEBI:59789"/>
    </ligand>
</feature>
<evidence type="ECO:0000313" key="9">
    <source>
        <dbReference type="Proteomes" id="UP001291999"/>
    </source>
</evidence>
<gene>
    <name evidence="7" type="primary">trmB</name>
    <name evidence="8" type="ORF">SFC79_14575</name>
</gene>
<proteinExistence type="inferred from homology"/>
<dbReference type="PROSITE" id="PS51625">
    <property type="entry name" value="SAM_MT_TRMB"/>
    <property type="match status" value="1"/>
</dbReference>
<dbReference type="InterPro" id="IPR003358">
    <property type="entry name" value="tRNA_(Gua-N-7)_MeTrfase_Trmb"/>
</dbReference>
<dbReference type="EMBL" id="JAXQPW010000006">
    <property type="protein sequence ID" value="MDZ5662999.1"/>
    <property type="molecule type" value="Genomic_DNA"/>
</dbReference>
<evidence type="ECO:0000313" key="8">
    <source>
        <dbReference type="EMBL" id="MDZ5662999.1"/>
    </source>
</evidence>
<feature type="binding site" evidence="7">
    <location>
        <position position="75"/>
    </location>
    <ligand>
        <name>S-adenosyl-L-methionine</name>
        <dbReference type="ChEBI" id="CHEBI:59789"/>
    </ligand>
</feature>
<dbReference type="InterPro" id="IPR029063">
    <property type="entry name" value="SAM-dependent_MTases_sf"/>
</dbReference>
<keyword evidence="9" id="KW-1185">Reference proteome</keyword>
<dbReference type="Gene3D" id="3.40.50.150">
    <property type="entry name" value="Vaccinia Virus protein VP39"/>
    <property type="match status" value="1"/>
</dbReference>
<feature type="binding site" evidence="7">
    <location>
        <position position="186"/>
    </location>
    <ligand>
        <name>substrate</name>
    </ligand>
</feature>
<comment type="caution">
    <text evidence="7">Lacks conserved residue(s) required for the propagation of feature annotation.</text>
</comment>